<keyword evidence="1" id="KW-0675">Receptor</keyword>
<name>A0A8S5Q2G7_9CAUD</name>
<reference evidence="1" key="1">
    <citation type="journal article" date="2021" name="Proc. Natl. Acad. Sci. U.S.A.">
        <title>A Catalog of Tens of Thousands of Viruses from Human Metagenomes Reveals Hidden Associations with Chronic Diseases.</title>
        <authorList>
            <person name="Tisza M.J."/>
            <person name="Buck C.B."/>
        </authorList>
    </citation>
    <scope>NUCLEOTIDE SEQUENCE</scope>
    <source>
        <strain evidence="1">Ctcc24</strain>
    </source>
</reference>
<accession>A0A8S5Q2G7</accession>
<evidence type="ECO:0000313" key="1">
    <source>
        <dbReference type="EMBL" id="DAE12861.1"/>
    </source>
</evidence>
<dbReference type="EMBL" id="BK015559">
    <property type="protein sequence ID" value="DAE12861.1"/>
    <property type="molecule type" value="Genomic_DNA"/>
</dbReference>
<organism evidence="1">
    <name type="scientific">Siphoviridae sp. ctcC24</name>
    <dbReference type="NCBI Taxonomy" id="2825570"/>
    <lineage>
        <taxon>Viruses</taxon>
        <taxon>Duplodnaviria</taxon>
        <taxon>Heunggongvirae</taxon>
        <taxon>Uroviricota</taxon>
        <taxon>Caudoviricetes</taxon>
    </lineage>
</organism>
<sequence length="229" mass="25368">MAEQYHGFWDGGALYGQVEFNRYFDSIYESGVAVNDDNTLQLTVTKTAANTVSVAAGGFAIVRGFFIYNPAAKTLNVSSGARQDRVVIKMDKTVRKVEIYVKQGTSSGPPALTRTDFVWELSLAKVIVTDSGISSVVDERTDQSLCGAIRPKNLSEFNAWMKQIQSTWSSLIAGYDSTFNGKMSSYDTTFNNWFEQIQGKTWRETYIQDASTEPDDAPDGSIWIALNSN</sequence>
<protein>
    <submittedName>
        <fullName evidence="1">Receptor Binding Protein</fullName>
    </submittedName>
</protein>
<proteinExistence type="predicted"/>